<dbReference type="Gene3D" id="2.60.40.1140">
    <property type="entry name" value="Collagen-binding surface protein Cna, B-type domain"/>
    <property type="match status" value="2"/>
</dbReference>
<feature type="domain" description="DUF5979" evidence="3">
    <location>
        <begin position="2215"/>
        <end position="2320"/>
    </location>
</feature>
<keyword evidence="5" id="KW-1185">Reference proteome</keyword>
<proteinExistence type="predicted"/>
<reference evidence="5" key="2">
    <citation type="submission" date="2016-01" db="EMBL/GenBank/DDBJ databases">
        <title>First complete genome sequence of a species in the genus Microterricola, an extremophilic cold active enzyme producing strain ERGS5:02 isolated from Sikkim Himalaya.</title>
        <authorList>
            <person name="Kumar R."/>
            <person name="Singh D."/>
            <person name="Swarnkar M.K."/>
        </authorList>
    </citation>
    <scope>NUCLEOTIDE SEQUENCE [LARGE SCALE GENOMIC DNA]</scope>
    <source>
        <strain evidence="5">ERGS5:02</strain>
    </source>
</reference>
<feature type="domain" description="DUF5979" evidence="3">
    <location>
        <begin position="2112"/>
        <end position="2210"/>
    </location>
</feature>
<keyword evidence="1" id="KW-0472">Membrane</keyword>
<evidence type="ECO:0000313" key="5">
    <source>
        <dbReference type="Proteomes" id="UP000058305"/>
    </source>
</evidence>
<dbReference type="KEGG" id="mvd:AWU67_16195"/>
<evidence type="ECO:0000256" key="2">
    <source>
        <dbReference type="SAM" id="SignalP"/>
    </source>
</evidence>
<dbReference type="EMBL" id="CP014145">
    <property type="protein sequence ID" value="AMB60145.1"/>
    <property type="molecule type" value="Genomic_DNA"/>
</dbReference>
<feature type="domain" description="DUF5979" evidence="3">
    <location>
        <begin position="2651"/>
        <end position="2768"/>
    </location>
</feature>
<feature type="signal peptide" evidence="2">
    <location>
        <begin position="1"/>
        <end position="27"/>
    </location>
</feature>
<evidence type="ECO:0000313" key="4">
    <source>
        <dbReference type="EMBL" id="AMB60145.1"/>
    </source>
</evidence>
<dbReference type="Pfam" id="PF19407">
    <property type="entry name" value="DUF5979"/>
    <property type="match status" value="9"/>
</dbReference>
<feature type="transmembrane region" description="Helical" evidence="1">
    <location>
        <begin position="3018"/>
        <end position="3038"/>
    </location>
</feature>
<evidence type="ECO:0000259" key="3">
    <source>
        <dbReference type="Pfam" id="PF19407"/>
    </source>
</evidence>
<feature type="domain" description="DUF5979" evidence="3">
    <location>
        <begin position="2776"/>
        <end position="2887"/>
    </location>
</feature>
<gene>
    <name evidence="4" type="ORF">AWU67_16195</name>
</gene>
<name>A0A0Y0NK35_9MICO</name>
<keyword evidence="1" id="KW-0812">Transmembrane</keyword>
<protein>
    <recommendedName>
        <fullName evidence="3">DUF5979 domain-containing protein</fullName>
    </recommendedName>
</protein>
<feature type="domain" description="DUF5979" evidence="3">
    <location>
        <begin position="2543"/>
        <end position="2645"/>
    </location>
</feature>
<dbReference type="Proteomes" id="UP000058305">
    <property type="component" value="Chromosome"/>
</dbReference>
<evidence type="ECO:0000256" key="1">
    <source>
        <dbReference type="SAM" id="Phobius"/>
    </source>
</evidence>
<dbReference type="InterPro" id="IPR046022">
    <property type="entry name" value="DUF5979"/>
</dbReference>
<accession>A0A0Y0NK35</accession>
<keyword evidence="1" id="KW-1133">Transmembrane helix</keyword>
<feature type="domain" description="DUF5979" evidence="3">
    <location>
        <begin position="2892"/>
        <end position="3004"/>
    </location>
</feature>
<feature type="domain" description="DUF5979" evidence="3">
    <location>
        <begin position="1989"/>
        <end position="2088"/>
    </location>
</feature>
<feature type="chain" id="PRO_5007073143" description="DUF5979 domain-containing protein" evidence="2">
    <location>
        <begin position="28"/>
        <end position="3052"/>
    </location>
</feature>
<feature type="domain" description="DUF5979" evidence="3">
    <location>
        <begin position="2423"/>
        <end position="2516"/>
    </location>
</feature>
<feature type="domain" description="DUF5979" evidence="3">
    <location>
        <begin position="2324"/>
        <end position="2419"/>
    </location>
</feature>
<reference evidence="4 5" key="1">
    <citation type="journal article" date="2016" name="J. Biotechnol.">
        <title>First complete genome sequence of a species in the genus Microterricola, an extremophilic cold active enzyme producing bacterial strain ERGS5:02 isolated from Sikkim Himalaya.</title>
        <authorList>
            <person name="Himanshu"/>
            <person name="Swarnkar M.K."/>
            <person name="Singh D."/>
            <person name="Kumar R."/>
        </authorList>
    </citation>
    <scope>NUCLEOTIDE SEQUENCE [LARGE SCALE GENOMIC DNA]</scope>
    <source>
        <strain evidence="4 5">ERGS5:02</strain>
    </source>
</reference>
<sequence>MASFAAALVSVVALVAGGLVMPSLTNAAEMDATVEVIKSIEGETGVPEYSPGDDFVYELKVSCSSTVSDFCQEASLSDAVPAPLVVQSVSVVGLQTGYYADRSSGNSVLIDFTRQNAEGDSGLVSGTSGLTILVSVRIPADVSADFAGVISNTAHMTANNAPADQSTADATLNVSKTLDVAVSKSAKPTAALPAAPGLPVEFTIGAANKSNHSVDSLTLTDPGAGSTNFGYLDFTGVSSIAGPTGADTVLIEWLDDAGDWQTLAAAGPIPGDTSALFDGVDLATVKGTRFTFTSSSGKLPVTPADGAAAIVLGYATNDDVKALAPNVPLTITNVVDATVTDEGASATKQAPATVAVLNTPPSVTVEKSFARTAIMPGSSTTATLRATSTGKTVTTMTVAEPGASGLTLAEQGLNFDGFVAADIEWPAGASTAEITYLYADGSSSAPLATSTTDSLPASPAGTVVGFSVTFTGSMDQGEYAVMPFGVTAQPLPADALVDVTATNIVDAEVVDAEGQSADDSAAADLARQVKRVNTEISKNIVKGELWGTPGSSTLISLPSKVTPDDGTATGSTIGAESLVVSDPAVAVAGDAPTAFWNNFDLKEITAVDVPVSATMTPEYWDGSTWKTLPGVFPLPVPAGTSGWSYTPSAALKEQLQGIRFVFEPAVAGKLLEPGFNVLPYFKVALRDQLRDGSGSTRPIGVPVTIENEASSTASNPNAVVPVVTDTATDAIVLKPFGNDGVGPNHGPDLVEKAWDKDELIAQSDDTSTVRLSWGTQDFPFDTITVTDPASVGELGSVVTSVYDAFNVTRINPMTDQWMKFDKVVAERYSDASDTWVPLGVCTAAAPCVGSFPGYDFTEAEQLDTLGVRFTFAERADRATVIRAMDDPEVGSGVAASTGRSRTIDLVMQLRTHLRSTPTTAVLGDTHGSMYNSTDPATVVNTVDATGVSGSYTHSSTDDDEIVIIDEPLNVSIAKRFVDYDENEPDRSKQPDIALVGLPQAGTDPSRYPLVTALLTATNDTASKVNALRISDPNPSATAADTFYENFNLFRIVGITQPAGTTTTTVTLKHAVGPDTVLTSLVAVYGQTSSALANVTGVVVQHDGRIASGAGSDLRFEYQLRELTRTGGTPVSKTDLVPPHVNTALAELESPAVDPTAPPVAEAFDDMAIAAPVFGLESSKSISPAERYEDESRANYTVALTGKPTGTVRTTTVQLDDATPTFWNAFDFVAFKNITLKKPVEQVRVSVLLGTDFTASAGALNATCAGNAVLDACWRTADRWVVPAGQTITAAQLTASFDTPFTAANVRGVRFEFQRADGAGWERPSNPTASASYGVERRTTLRVDVNNATDTLVPTTRNGLTPAPGETTSGQISNVLKASATGAWNNDAGNVWTAASTANAQTLLKHRVNAISVSKVHGREDRTTPDTKLGTFLPGQEIPYVIDIVNKGAWPMTGLALTDQLTVDGAGSLLVEPTQEPDETPVSPYTFVLKNGAGAVQSSTGFAAALNATTGKLTITVPTGFVFAPGASLKITAKLTLRTTPFVTPGTQVTNAITAVSDRAFDTCDFSKNGTWRTQVSNAASCSSETTLTPAASSPLKVVKSVKGEGAGLAGRDDLGVLALKVATSYCENPNAANGYYTTPCVPITVPGGSERWRMQLTNSGNIDAVTLTGIDVLPGVGDEGVTVSGPRGSLWTPSYLGDMQAELGGLSDSAKAVVTTYYADRVPSRICNEADITSSGGTALAPDDPCAAEIADRNATLWKVYDNSLPAATLKSVRALKFVVTFTDGGAVRPGETIGFNFLTQTAWYAARAEAAAQGVDPIAWNVVSAASVGKDNSKLVQSTVTQPRRVGVAMASGQIELSKLVVGAQSSWGAPFPTDYPFQLACTSGGVNVPLLGTNGTTDLSRFRLKADGTVLNFNGGTGVQGNVTLPLNAVCTLTEVPAGQGVVVSYSSPTATALRSSFSANVANPAHTGTVVLQEIVATNTYQPAGFSVTKTVDNGGAENQAAEDIVYAGPFGFSASCRFLGATVLSETFSLGVDGVKSFTDLPAGATCTVTETGTGGSASSNSVFTQTGQSAVATDGRSASFTLTPDNANDELTNELVMENVFTVGAATITKELAGNGSGAWGNESFTVGLSCTLATATPQTVFTGTKVLSKTAPVWNVAGLPSGANCTVSESKTGGANGTAFSPTSFTVGASASTPTAVTVTNTFTTGTLNVVKLLAGAPAASLAPAIDDEYTIELSCTRDVDGVSQSIAIPGGAERTLTVADPVAYNGLPTGAECTVSETGLGHAQSSSISPNGGVVVVGDNTSPVEVEITNTFENGSLEISKAVTGAGSSFAPSTFDATVSCSWQGAALTLPNAGVVTLEPGVPATLNDLPLGSVCSVDEADAGQTSWTATPASVTVTDTTDAAEIAVENVYELASLRVEKTVQTGSTVSTLPTRFAFSAQCTFEGAVVLPLTTFTLNAGQHRDFTGLPARSDCTVIETDARGADSTVSSVTVVGATVPPVVDQATSTVEIPELSADAKGELQNTVGFTNLFDSSALVVQKRLEGGAAAVGTDKTFDIAVVCTLPGESPVTTMLALNADNGFSASLGELIVGTECSITEQGLQGADAVVIEPNDGSDLTVGVVTIPNAGSTLVTVSNWYLSGSLAVTKAVVGDAAATFGTGDFSLDLSCTLGGRSIAIAGGSARTVSAANPSALFTGLPTGAECALTETGNGGAGASRITDGAGTTLVGDAAAGYTFTVVTDASVLGAADQPQPELVVENTFNFAAVTATKTVESTIQGADGQPFDHGVFELALSCTLDGKAVSAAEPRLQTLAAGESVSWTQLPERADCEITETDARGAFGTTIVSEQGTTTTAVTGLSLALDPLLAVGGANTVSVVNEFAAASVTLRKVVDGTAADTVKRSFPVAMSCVLVNEQYPAPGLIVRDAVHEIGGSKDLTFTDDALPAGVECTVTETDTGNATKTTVTVGDKVTDGPTASFVIAGGAVGAATVTVTNTFTAPPAGGLSSTGVQAATIAGAAALILGLGALLLIVGRRRRRRASSATGE</sequence>
<organism evidence="4 5">
    <name type="scientific">Microterricola viridarii</name>
    <dbReference type="NCBI Taxonomy" id="412690"/>
    <lineage>
        <taxon>Bacteria</taxon>
        <taxon>Bacillati</taxon>
        <taxon>Actinomycetota</taxon>
        <taxon>Actinomycetes</taxon>
        <taxon>Micrococcales</taxon>
        <taxon>Microbacteriaceae</taxon>
        <taxon>Microterricola</taxon>
    </lineage>
</organism>
<keyword evidence="2" id="KW-0732">Signal</keyword>